<evidence type="ECO:0008006" key="4">
    <source>
        <dbReference type="Google" id="ProtNLM"/>
    </source>
</evidence>
<dbReference type="Pfam" id="PF05016">
    <property type="entry name" value="ParE_toxin"/>
    <property type="match status" value="1"/>
</dbReference>
<dbReference type="EMBL" id="MEVN01000021">
    <property type="protein sequence ID" value="OGC57107.1"/>
    <property type="molecule type" value="Genomic_DNA"/>
</dbReference>
<dbReference type="Gene3D" id="3.30.2310.20">
    <property type="entry name" value="RelE-like"/>
    <property type="match status" value="1"/>
</dbReference>
<accession>A0A1F4VIK5</accession>
<dbReference type="STRING" id="1802630.A3H26_02590"/>
<reference evidence="2 3" key="1">
    <citation type="journal article" date="2016" name="Nat. Commun.">
        <title>Thousands of microbial genomes shed light on interconnected biogeochemical processes in an aquifer system.</title>
        <authorList>
            <person name="Anantharaman K."/>
            <person name="Brown C.T."/>
            <person name="Hug L.A."/>
            <person name="Sharon I."/>
            <person name="Castelle C.J."/>
            <person name="Probst A.J."/>
            <person name="Thomas B.C."/>
            <person name="Singh A."/>
            <person name="Wilkins M.J."/>
            <person name="Karaoz U."/>
            <person name="Brodie E.L."/>
            <person name="Williams K.H."/>
            <person name="Hubbard S.S."/>
            <person name="Banfield J.F."/>
        </authorList>
    </citation>
    <scope>NUCLEOTIDE SEQUENCE [LARGE SCALE GENOMIC DNA]</scope>
</reference>
<dbReference type="InterPro" id="IPR035093">
    <property type="entry name" value="RelE/ParE_toxin_dom_sf"/>
</dbReference>
<evidence type="ECO:0000313" key="2">
    <source>
        <dbReference type="EMBL" id="OGC57107.1"/>
    </source>
</evidence>
<evidence type="ECO:0000256" key="1">
    <source>
        <dbReference type="ARBA" id="ARBA00022649"/>
    </source>
</evidence>
<keyword evidence="1" id="KW-1277">Toxin-antitoxin system</keyword>
<dbReference type="InterPro" id="IPR007712">
    <property type="entry name" value="RelE/ParE_toxin"/>
</dbReference>
<protein>
    <recommendedName>
        <fullName evidence="4">Addiction module toxin RelE</fullName>
    </recommendedName>
</protein>
<dbReference type="SUPFAM" id="SSF143011">
    <property type="entry name" value="RelE-like"/>
    <property type="match status" value="1"/>
</dbReference>
<gene>
    <name evidence="2" type="ORF">A3H26_02590</name>
</gene>
<proteinExistence type="predicted"/>
<dbReference type="AlphaFoldDB" id="A0A1F4VIK5"/>
<organism evidence="2 3">
    <name type="scientific">candidate division WWE3 bacterium RIFCSPLOWO2_12_FULL_36_10</name>
    <dbReference type="NCBI Taxonomy" id="1802630"/>
    <lineage>
        <taxon>Bacteria</taxon>
        <taxon>Katanobacteria</taxon>
    </lineage>
</organism>
<name>A0A1F4VIK5_UNCKA</name>
<evidence type="ECO:0000313" key="3">
    <source>
        <dbReference type="Proteomes" id="UP000177763"/>
    </source>
</evidence>
<sequence length="83" mass="9703">MQVVVTPKALKQYKHLSTGEQSKIRRKLLVLEQSPFEGKKLTGKLSEVRSLRAWPYRILYYIDEKLKKVFVVTIAHRQGVYGK</sequence>
<comment type="caution">
    <text evidence="2">The sequence shown here is derived from an EMBL/GenBank/DDBJ whole genome shotgun (WGS) entry which is preliminary data.</text>
</comment>
<dbReference type="Proteomes" id="UP000177763">
    <property type="component" value="Unassembled WGS sequence"/>
</dbReference>